<evidence type="ECO:0000313" key="2">
    <source>
        <dbReference type="Proteomes" id="UP001150603"/>
    </source>
</evidence>
<comment type="caution">
    <text evidence="1">The sequence shown here is derived from an EMBL/GenBank/DDBJ whole genome shotgun (WGS) entry which is preliminary data.</text>
</comment>
<dbReference type="EC" id="3.5.1.98" evidence="1"/>
<keyword evidence="1" id="KW-0378">Hydrolase</keyword>
<proteinExistence type="predicted"/>
<keyword evidence="2" id="KW-1185">Reference proteome</keyword>
<name>A0ACC1J6I2_9FUNG</name>
<sequence>MGRRKETITYPSGTFSTSVRPGSTSAGLEFATPGDGVVEHYRPRVSYYMREQAGNFHYGKLHPMKPHRLTLTNHLVLNYGLHKYMDV</sequence>
<reference evidence="1" key="1">
    <citation type="submission" date="2022-07" db="EMBL/GenBank/DDBJ databases">
        <title>Phylogenomic reconstructions and comparative analyses of Kickxellomycotina fungi.</title>
        <authorList>
            <person name="Reynolds N.K."/>
            <person name="Stajich J.E."/>
            <person name="Barry K."/>
            <person name="Grigoriev I.V."/>
            <person name="Crous P."/>
            <person name="Smith M.E."/>
        </authorList>
    </citation>
    <scope>NUCLEOTIDE SEQUENCE</scope>
    <source>
        <strain evidence="1">NRRL 5244</strain>
    </source>
</reference>
<feature type="non-terminal residue" evidence="1">
    <location>
        <position position="87"/>
    </location>
</feature>
<protein>
    <submittedName>
        <fullName evidence="1">Histone deacetylase</fullName>
        <ecNumber evidence="1">3.5.1.98</ecNumber>
    </submittedName>
</protein>
<organism evidence="1 2">
    <name type="scientific">Linderina macrospora</name>
    <dbReference type="NCBI Taxonomy" id="4868"/>
    <lineage>
        <taxon>Eukaryota</taxon>
        <taxon>Fungi</taxon>
        <taxon>Fungi incertae sedis</taxon>
        <taxon>Zoopagomycota</taxon>
        <taxon>Kickxellomycotina</taxon>
        <taxon>Kickxellomycetes</taxon>
        <taxon>Kickxellales</taxon>
        <taxon>Kickxellaceae</taxon>
        <taxon>Linderina</taxon>
    </lineage>
</organism>
<gene>
    <name evidence="1" type="primary">HOS2_1</name>
    <name evidence="1" type="ORF">FBU59_004177</name>
</gene>
<dbReference type="EMBL" id="JANBPW010002899">
    <property type="protein sequence ID" value="KAJ1939276.1"/>
    <property type="molecule type" value="Genomic_DNA"/>
</dbReference>
<accession>A0ACC1J6I2</accession>
<evidence type="ECO:0000313" key="1">
    <source>
        <dbReference type="EMBL" id="KAJ1939276.1"/>
    </source>
</evidence>
<dbReference type="Proteomes" id="UP001150603">
    <property type="component" value="Unassembled WGS sequence"/>
</dbReference>